<evidence type="ECO:0000256" key="6">
    <source>
        <dbReference type="ARBA" id="ARBA00023004"/>
    </source>
</evidence>
<feature type="binding site" evidence="8">
    <location>
        <position position="52"/>
    </location>
    <ligand>
        <name>Fe cation</name>
        <dbReference type="ChEBI" id="CHEBI:24875"/>
        <label>1</label>
    </ligand>
</feature>
<dbReference type="InterPro" id="IPR001519">
    <property type="entry name" value="Ferritin"/>
</dbReference>
<dbReference type="Gene3D" id="1.20.1260.10">
    <property type="match status" value="1"/>
</dbReference>
<keyword evidence="6 8" id="KW-0408">Iron</keyword>
<dbReference type="KEGG" id="bmd:BMD_3825"/>
<evidence type="ECO:0000256" key="5">
    <source>
        <dbReference type="ARBA" id="ARBA00023002"/>
    </source>
</evidence>
<feature type="binding site" evidence="8">
    <location>
        <position position="93"/>
    </location>
    <ligand>
        <name>Fe cation</name>
        <dbReference type="ChEBI" id="CHEBI:24875"/>
        <label>1</label>
    </ligand>
</feature>
<dbReference type="PANTHER" id="PTHR11431">
    <property type="entry name" value="FERRITIN"/>
    <property type="match status" value="1"/>
</dbReference>
<sequence>MNEQIQKLLNNLIQLEHVSSTLYLAMSNYMNRLNYKGMGSWLRLQSEEERTHMLKLIDYLVDRGGTVELSSLPAQPSEFGTPLETFQKVLEHEKFVTNSYCQAFQFINQSNDPQTLVIVQDFSREQVDKEAQAQTIVDRLKIAQNNPAAIFILDQELGQRKAAPAGGAAAQG</sequence>
<feature type="binding site" evidence="8">
    <location>
        <position position="49"/>
    </location>
    <ligand>
        <name>Fe cation</name>
        <dbReference type="ChEBI" id="CHEBI:24875"/>
        <label>1</label>
    </ligand>
</feature>
<dbReference type="GO" id="GO:0006879">
    <property type="term" value="P:intracellular iron ion homeostasis"/>
    <property type="evidence" value="ECO:0007669"/>
    <property type="project" value="UniProtKB-KW"/>
</dbReference>
<keyword evidence="4 8" id="KW-0479">Metal-binding</keyword>
<evidence type="ECO:0000313" key="11">
    <source>
        <dbReference type="EMBL" id="ADF40658.1"/>
    </source>
</evidence>
<dbReference type="Pfam" id="PF00210">
    <property type="entry name" value="Ferritin"/>
    <property type="match status" value="1"/>
</dbReference>
<dbReference type="SUPFAM" id="SSF47240">
    <property type="entry name" value="Ferritin-like"/>
    <property type="match status" value="1"/>
</dbReference>
<dbReference type="EMBL" id="CP001982">
    <property type="protein sequence ID" value="ADF40658.1"/>
    <property type="molecule type" value="Genomic_DNA"/>
</dbReference>
<proteinExistence type="inferred from homology"/>
<dbReference type="InterPro" id="IPR009040">
    <property type="entry name" value="Ferritin-like_diiron"/>
</dbReference>
<accession>D5DKD9</accession>
<protein>
    <recommendedName>
        <fullName evidence="9">Ferritin</fullName>
        <ecNumber evidence="9">1.16.3.2</ecNumber>
    </recommendedName>
</protein>
<evidence type="ECO:0000256" key="7">
    <source>
        <dbReference type="ARBA" id="ARBA00048035"/>
    </source>
</evidence>
<dbReference type="AlphaFoldDB" id="D5DKD9"/>
<evidence type="ECO:0000313" key="12">
    <source>
        <dbReference type="Proteomes" id="UP000002365"/>
    </source>
</evidence>
<dbReference type="InterPro" id="IPR008331">
    <property type="entry name" value="Ferritin_DPS_dom"/>
</dbReference>
<evidence type="ECO:0000259" key="10">
    <source>
        <dbReference type="PROSITE" id="PS50905"/>
    </source>
</evidence>
<dbReference type="GO" id="GO:0004322">
    <property type="term" value="F:ferroxidase activity"/>
    <property type="evidence" value="ECO:0007669"/>
    <property type="project" value="TreeGrafter"/>
</dbReference>
<dbReference type="GO" id="GO:0008198">
    <property type="term" value="F:ferrous iron binding"/>
    <property type="evidence" value="ECO:0007669"/>
    <property type="project" value="TreeGrafter"/>
</dbReference>
<name>D5DKD9_PRIM3</name>
<dbReference type="InterPro" id="IPR041719">
    <property type="entry name" value="Ferritin_prok"/>
</dbReference>
<reference evidence="11 12" key="1">
    <citation type="journal article" date="2011" name="J. Bacteriol.">
        <title>Genome sequences of the biotechnologically important Bacillus megaterium strains QM B1551 and DSM319.</title>
        <authorList>
            <person name="Eppinger M."/>
            <person name="Bunk B."/>
            <person name="Johns M.A."/>
            <person name="Edirisinghe J.N."/>
            <person name="Kutumbaka K.K."/>
            <person name="Koenig S.S."/>
            <person name="Huot Creasy H."/>
            <person name="Rosovitz M.J."/>
            <person name="Riley D.R."/>
            <person name="Daugherty S."/>
            <person name="Martin M."/>
            <person name="Elbourne L.D."/>
            <person name="Paulsen I."/>
            <person name="Biedendieck R."/>
            <person name="Braun C."/>
            <person name="Grayburn S."/>
            <person name="Dhingra S."/>
            <person name="Lukyanchuk V."/>
            <person name="Ball B."/>
            <person name="Ul-Qamar R."/>
            <person name="Seibel J."/>
            <person name="Bremer E."/>
            <person name="Jahn D."/>
            <person name="Ravel J."/>
            <person name="Vary P.S."/>
        </authorList>
    </citation>
    <scope>NUCLEOTIDE SEQUENCE [LARGE SCALE GENOMIC DNA]</scope>
    <source>
        <strain evidence="12">DSM 319 / IMG 1521</strain>
    </source>
</reference>
<evidence type="ECO:0000256" key="2">
    <source>
        <dbReference type="ARBA" id="ARBA00006950"/>
    </source>
</evidence>
<dbReference type="PROSITE" id="PS50905">
    <property type="entry name" value="FERRITIN_LIKE"/>
    <property type="match status" value="1"/>
</dbReference>
<dbReference type="InterPro" id="IPR012347">
    <property type="entry name" value="Ferritin-like"/>
</dbReference>
<organism evidence="11 12">
    <name type="scientific">Priestia megaterium (strain DSM 319 / IMG 1521)</name>
    <name type="common">Bacillus megaterium</name>
    <dbReference type="NCBI Taxonomy" id="592022"/>
    <lineage>
        <taxon>Bacteria</taxon>
        <taxon>Bacillati</taxon>
        <taxon>Bacillota</taxon>
        <taxon>Bacilli</taxon>
        <taxon>Bacillales</taxon>
        <taxon>Bacillaceae</taxon>
        <taxon>Priestia</taxon>
    </lineage>
</organism>
<comment type="subcellular location">
    <subcellularLocation>
        <location evidence="9">Cytoplasm</location>
    </subcellularLocation>
</comment>
<dbReference type="GO" id="GO:0005829">
    <property type="term" value="C:cytosol"/>
    <property type="evidence" value="ECO:0007669"/>
    <property type="project" value="TreeGrafter"/>
</dbReference>
<evidence type="ECO:0000256" key="3">
    <source>
        <dbReference type="ARBA" id="ARBA00022434"/>
    </source>
</evidence>
<evidence type="ECO:0000256" key="4">
    <source>
        <dbReference type="ARBA" id="ARBA00022723"/>
    </source>
</evidence>
<evidence type="ECO:0000256" key="9">
    <source>
        <dbReference type="RuleBase" id="RU361145"/>
    </source>
</evidence>
<evidence type="ECO:0000256" key="8">
    <source>
        <dbReference type="PIRSR" id="PIRSR601519-1"/>
    </source>
</evidence>
<keyword evidence="9" id="KW-0963">Cytoplasm</keyword>
<comment type="catalytic activity">
    <reaction evidence="7 9">
        <text>4 Fe(2+) + O2 + 6 H2O = 4 iron(III) oxide-hydroxide + 12 H(+)</text>
        <dbReference type="Rhea" id="RHEA:11972"/>
        <dbReference type="ChEBI" id="CHEBI:15377"/>
        <dbReference type="ChEBI" id="CHEBI:15378"/>
        <dbReference type="ChEBI" id="CHEBI:15379"/>
        <dbReference type="ChEBI" id="CHEBI:29033"/>
        <dbReference type="ChEBI" id="CHEBI:78619"/>
        <dbReference type="EC" id="1.16.3.2"/>
    </reaction>
</comment>
<dbReference type="PATRIC" id="fig|592022.4.peg.3811"/>
<dbReference type="RefSeq" id="WP_013084508.1">
    <property type="nucleotide sequence ID" value="NC_014103.1"/>
</dbReference>
<gene>
    <name evidence="11" type="primary">ftnA</name>
    <name evidence="11" type="ordered locus">BMD_3825</name>
</gene>
<keyword evidence="5 11" id="KW-0560">Oxidoreductase</keyword>
<comment type="function">
    <text evidence="1 9">Iron-storage protein.</text>
</comment>
<evidence type="ECO:0000256" key="1">
    <source>
        <dbReference type="ARBA" id="ARBA00002485"/>
    </source>
</evidence>
<dbReference type="EC" id="1.16.3.2" evidence="9"/>
<dbReference type="GO" id="GO:0006826">
    <property type="term" value="P:iron ion transport"/>
    <property type="evidence" value="ECO:0007669"/>
    <property type="project" value="InterPro"/>
</dbReference>
<dbReference type="PANTHER" id="PTHR11431:SF127">
    <property type="entry name" value="BACTERIAL NON-HEME FERRITIN"/>
    <property type="match status" value="1"/>
</dbReference>
<dbReference type="CDD" id="cd01055">
    <property type="entry name" value="Nonheme_Ferritin"/>
    <property type="match status" value="1"/>
</dbReference>
<feature type="domain" description="Ferritin-like diiron" evidence="10">
    <location>
        <begin position="1"/>
        <end position="144"/>
    </location>
</feature>
<dbReference type="InterPro" id="IPR009078">
    <property type="entry name" value="Ferritin-like_SF"/>
</dbReference>
<feature type="binding site" evidence="8">
    <location>
        <position position="16"/>
    </location>
    <ligand>
        <name>Fe cation</name>
        <dbReference type="ChEBI" id="CHEBI:24875"/>
        <label>1</label>
    </ligand>
</feature>
<dbReference type="Proteomes" id="UP000002365">
    <property type="component" value="Chromosome"/>
</dbReference>
<dbReference type="HOGENOM" id="CLU_065681_1_2_9"/>
<comment type="similarity">
    <text evidence="2 9">Belongs to the ferritin family. Prokaryotic subfamily.</text>
</comment>
<feature type="binding site" evidence="8">
    <location>
        <position position="126"/>
    </location>
    <ligand>
        <name>Fe cation</name>
        <dbReference type="ChEBI" id="CHEBI:24875"/>
        <label>1</label>
    </ligand>
</feature>
<dbReference type="GO" id="GO:0008199">
    <property type="term" value="F:ferric iron binding"/>
    <property type="evidence" value="ECO:0007669"/>
    <property type="project" value="InterPro"/>
</dbReference>
<keyword evidence="3 9" id="KW-0409">Iron storage</keyword>